<evidence type="ECO:0000259" key="3">
    <source>
        <dbReference type="PROSITE" id="PS50914"/>
    </source>
</evidence>
<name>A0A2R3QQU5_ECTME</name>
<evidence type="ECO:0000313" key="5">
    <source>
        <dbReference type="Proteomes" id="UP000238327"/>
    </source>
</evidence>
<keyword evidence="1 2" id="KW-0732">Signal</keyword>
<reference evidence="4 5" key="1">
    <citation type="submission" date="2018-03" db="EMBL/GenBank/DDBJ databases">
        <title>Complete genome sequence and methylome analysis of Pseudomonas mendocina NEB 698.</title>
        <authorList>
            <person name="Morgan R.D."/>
        </authorList>
    </citation>
    <scope>NUCLEOTIDE SEQUENCE [LARGE SCALE GENOMIC DNA]</scope>
    <source>
        <strain evidence="4 5">NEB698</strain>
    </source>
</reference>
<dbReference type="AlphaFoldDB" id="A0A2R3QQU5"/>
<dbReference type="STRING" id="1001585.MDS_0996"/>
<evidence type="ECO:0000256" key="2">
    <source>
        <dbReference type="SAM" id="SignalP"/>
    </source>
</evidence>
<dbReference type="InterPro" id="IPR014004">
    <property type="entry name" value="Transpt-assoc_nodulatn_dom_bac"/>
</dbReference>
<dbReference type="Gene3D" id="3.30.1340.30">
    <property type="match status" value="1"/>
</dbReference>
<dbReference type="InterPro" id="IPR007055">
    <property type="entry name" value="BON_dom"/>
</dbReference>
<dbReference type="RefSeq" id="WP_106738913.1">
    <property type="nucleotide sequence ID" value="NZ_CP027657.1"/>
</dbReference>
<dbReference type="OrthoDB" id="9783990at2"/>
<feature type="domain" description="BON" evidence="3">
    <location>
        <begin position="30"/>
        <end position="101"/>
    </location>
</feature>
<feature type="chain" id="PRO_5015321342" evidence="2">
    <location>
        <begin position="19"/>
        <end position="177"/>
    </location>
</feature>
<accession>A0A2R3QQU5</accession>
<gene>
    <name evidence="4" type="ORF">C7A17_15805</name>
</gene>
<sequence length="177" mass="18974">MKRSALIIAALAFSLVLAGCGSRSIGNKIDDQFLGPDVASQISNAHADLSTPTSRIVVTSYNGVILLAGQTPRSELKDLAAQTARRVQGVKKVYNELQVQQPASLLARSNDSLLTTKIKTQMLGDASVPSTRVKVVTENGIVYMLGLVTREEANASTRVVQSVSGVQKVVRLFEYTN</sequence>
<dbReference type="PROSITE" id="PS51257">
    <property type="entry name" value="PROKAR_LIPOPROTEIN"/>
    <property type="match status" value="1"/>
</dbReference>
<dbReference type="PANTHER" id="PTHR34606:SF4">
    <property type="entry name" value="OUTER MEMBRANE LIPOPROTEIN DOLP"/>
    <property type="match status" value="1"/>
</dbReference>
<dbReference type="InterPro" id="IPR051686">
    <property type="entry name" value="Lipoprotein_DolP"/>
</dbReference>
<evidence type="ECO:0000256" key="1">
    <source>
        <dbReference type="ARBA" id="ARBA00022729"/>
    </source>
</evidence>
<dbReference type="PANTHER" id="PTHR34606">
    <property type="entry name" value="BON DOMAIN-CONTAINING PROTEIN"/>
    <property type="match status" value="1"/>
</dbReference>
<dbReference type="EMBL" id="CP027657">
    <property type="protein sequence ID" value="AVO54169.1"/>
    <property type="molecule type" value="Genomic_DNA"/>
</dbReference>
<dbReference type="PROSITE" id="PS50914">
    <property type="entry name" value="BON"/>
    <property type="match status" value="2"/>
</dbReference>
<organism evidence="4 5">
    <name type="scientific">Ectopseudomonas mendocina</name>
    <name type="common">Pseudomonas mendocina</name>
    <dbReference type="NCBI Taxonomy" id="300"/>
    <lineage>
        <taxon>Bacteria</taxon>
        <taxon>Pseudomonadati</taxon>
        <taxon>Pseudomonadota</taxon>
        <taxon>Gammaproteobacteria</taxon>
        <taxon>Pseudomonadales</taxon>
        <taxon>Pseudomonadaceae</taxon>
        <taxon>Ectopseudomonas</taxon>
    </lineage>
</organism>
<dbReference type="Pfam" id="PF04972">
    <property type="entry name" value="BON"/>
    <property type="match status" value="2"/>
</dbReference>
<protein>
    <submittedName>
        <fullName evidence="4">Phospholipid-binding protein</fullName>
    </submittedName>
</protein>
<feature type="domain" description="BON" evidence="3">
    <location>
        <begin position="110"/>
        <end position="177"/>
    </location>
</feature>
<evidence type="ECO:0000313" key="4">
    <source>
        <dbReference type="EMBL" id="AVO54169.1"/>
    </source>
</evidence>
<proteinExistence type="predicted"/>
<dbReference type="SMART" id="SM00749">
    <property type="entry name" value="BON"/>
    <property type="match status" value="2"/>
</dbReference>
<feature type="signal peptide" evidence="2">
    <location>
        <begin position="1"/>
        <end position="18"/>
    </location>
</feature>
<dbReference type="Proteomes" id="UP000238327">
    <property type="component" value="Chromosome"/>
</dbReference>